<evidence type="ECO:0000313" key="12">
    <source>
        <dbReference type="Proteomes" id="UP000222056"/>
    </source>
</evidence>
<dbReference type="PROSITE" id="PS01136">
    <property type="entry name" value="UPF0034"/>
    <property type="match status" value="1"/>
</dbReference>
<dbReference type="Gene3D" id="3.20.20.70">
    <property type="entry name" value="Aldolase class I"/>
    <property type="match status" value="1"/>
</dbReference>
<evidence type="ECO:0000256" key="3">
    <source>
        <dbReference type="ARBA" id="ARBA00022643"/>
    </source>
</evidence>
<name>A0A1H6FNC2_THEAL</name>
<dbReference type="EMBL" id="FNWJ01000001">
    <property type="protein sequence ID" value="SEH12401.1"/>
    <property type="molecule type" value="Genomic_DNA"/>
</dbReference>
<dbReference type="PANTHER" id="PTHR45846">
    <property type="entry name" value="TRNA-DIHYDROURIDINE(47) SYNTHASE [NAD(P)(+)]-LIKE"/>
    <property type="match status" value="1"/>
</dbReference>
<feature type="binding site" evidence="9">
    <location>
        <position position="153"/>
    </location>
    <ligand>
        <name>FMN</name>
        <dbReference type="ChEBI" id="CHEBI:58210"/>
    </ligand>
</feature>
<evidence type="ECO:0000256" key="1">
    <source>
        <dbReference type="ARBA" id="ARBA00001917"/>
    </source>
</evidence>
<dbReference type="EC" id="1.3.1.-" evidence="7"/>
<comment type="similarity">
    <text evidence="7">Belongs to the dus family.</text>
</comment>
<feature type="binding site" evidence="9">
    <location>
        <position position="184"/>
    </location>
    <ligand>
        <name>FMN</name>
        <dbReference type="ChEBI" id="CHEBI:58210"/>
    </ligand>
</feature>
<dbReference type="AlphaFoldDB" id="A0A1H6FNC2"/>
<dbReference type="InterPro" id="IPR001269">
    <property type="entry name" value="DUS_fam"/>
</dbReference>
<dbReference type="InterPro" id="IPR013785">
    <property type="entry name" value="Aldolase_TIM"/>
</dbReference>
<comment type="cofactor">
    <cofactor evidence="1 7 9">
        <name>FMN</name>
        <dbReference type="ChEBI" id="CHEBI:58210"/>
    </cofactor>
</comment>
<keyword evidence="2 7" id="KW-0285">Flavoprotein</keyword>
<evidence type="ECO:0000256" key="2">
    <source>
        <dbReference type="ARBA" id="ARBA00022630"/>
    </source>
</evidence>
<dbReference type="Proteomes" id="UP000222056">
    <property type="component" value="Unassembled WGS sequence"/>
</dbReference>
<dbReference type="InterPro" id="IPR018517">
    <property type="entry name" value="tRNA_hU_synthase_CS"/>
</dbReference>
<sequence>MTPCEARPPLTSPWRLGSLELDNRLVLAPLAGIGKWFVRLQAKRYGAGLVVSEMVSSHGLVRGNERTLREFLRIHPDEHPVSIQLFGDDPAVMREAAAIVQTAGADAIDINMGCPVRKVCRAGAGAALLEDPDRAVALARAAVEGSGLPVTCKLRSGLVPGDRSGVALAHRLAAEAGVAGIGFHPRHASQQHKGRPDYALAARLCEELSVPVVLSGGLHDDERVLAAWQEVGAEAVMLARGALGNPWLFARLLGRYEGEPSPAEVFDELERVIAGAVELMGVERADHYLRKFYPWYAERLRPYFPKSLRTRLCEAATVADARAVIEELRQRAAALRAAA</sequence>
<proteinExistence type="inferred from homology"/>
<feature type="binding site" evidence="9">
    <location>
        <begin position="239"/>
        <end position="240"/>
    </location>
    <ligand>
        <name>FMN</name>
        <dbReference type="ChEBI" id="CHEBI:58210"/>
    </ligand>
</feature>
<feature type="binding site" evidence="9">
    <location>
        <position position="84"/>
    </location>
    <ligand>
        <name>FMN</name>
        <dbReference type="ChEBI" id="CHEBI:58210"/>
    </ligand>
</feature>
<dbReference type="SUPFAM" id="SSF51395">
    <property type="entry name" value="FMN-linked oxidoreductases"/>
    <property type="match status" value="1"/>
</dbReference>
<evidence type="ECO:0000313" key="11">
    <source>
        <dbReference type="EMBL" id="SEH12401.1"/>
    </source>
</evidence>
<evidence type="ECO:0000256" key="7">
    <source>
        <dbReference type="PIRNR" id="PIRNR006621"/>
    </source>
</evidence>
<dbReference type="CDD" id="cd02801">
    <property type="entry name" value="DUS_like_FMN"/>
    <property type="match status" value="1"/>
</dbReference>
<evidence type="ECO:0000256" key="8">
    <source>
        <dbReference type="PIRSR" id="PIRSR006621-1"/>
    </source>
</evidence>
<evidence type="ECO:0000256" key="9">
    <source>
        <dbReference type="PIRSR" id="PIRSR006621-2"/>
    </source>
</evidence>
<evidence type="ECO:0000256" key="4">
    <source>
        <dbReference type="ARBA" id="ARBA00022694"/>
    </source>
</evidence>
<dbReference type="GO" id="GO:0003723">
    <property type="term" value="F:RNA binding"/>
    <property type="evidence" value="ECO:0007669"/>
    <property type="project" value="TreeGrafter"/>
</dbReference>
<accession>A0A1H6FNC2</accession>
<dbReference type="STRING" id="29539.SAMN02745716_1078"/>
<organism evidence="11 12">
    <name type="scientific">Thermoleophilum album</name>
    <dbReference type="NCBI Taxonomy" id="29539"/>
    <lineage>
        <taxon>Bacteria</taxon>
        <taxon>Bacillati</taxon>
        <taxon>Actinomycetota</taxon>
        <taxon>Thermoleophilia</taxon>
        <taxon>Thermoleophilales</taxon>
        <taxon>Thermoleophilaceae</taxon>
        <taxon>Thermoleophilum</taxon>
    </lineage>
</organism>
<protein>
    <recommendedName>
        <fullName evidence="7">tRNA-dihydrouridine synthase</fullName>
        <ecNumber evidence="7">1.3.1.-</ecNumber>
    </recommendedName>
</protein>
<dbReference type="OrthoDB" id="9764501at2"/>
<keyword evidence="12" id="KW-1185">Reference proteome</keyword>
<gene>
    <name evidence="11" type="ORF">SAMN02745716_1078</name>
</gene>
<evidence type="ECO:0000256" key="5">
    <source>
        <dbReference type="ARBA" id="ARBA00022857"/>
    </source>
</evidence>
<keyword evidence="9" id="KW-0547">Nucleotide-binding</keyword>
<dbReference type="PANTHER" id="PTHR45846:SF1">
    <property type="entry name" value="TRNA-DIHYDROURIDINE(47) SYNTHASE [NAD(P)(+)]-LIKE"/>
    <property type="match status" value="1"/>
</dbReference>
<reference evidence="12" key="1">
    <citation type="submission" date="2016-10" db="EMBL/GenBank/DDBJ databases">
        <authorList>
            <person name="Varghese N."/>
            <person name="Submissions S."/>
        </authorList>
    </citation>
    <scope>NUCLEOTIDE SEQUENCE [LARGE SCALE GENOMIC DNA]</scope>
    <source>
        <strain evidence="12">ATCC 35263</strain>
    </source>
</reference>
<keyword evidence="6 7" id="KW-0560">Oxidoreductase</keyword>
<dbReference type="RefSeq" id="WP_093116887.1">
    <property type="nucleotide sequence ID" value="NZ_FNWJ01000001.1"/>
</dbReference>
<dbReference type="InterPro" id="IPR035587">
    <property type="entry name" value="DUS-like_FMN-bd"/>
</dbReference>
<feature type="domain" description="DUS-like FMN-binding" evidence="10">
    <location>
        <begin position="27"/>
        <end position="323"/>
    </location>
</feature>
<keyword evidence="4 7" id="KW-0819">tRNA processing</keyword>
<comment type="function">
    <text evidence="7">Catalyzes the synthesis of 5,6-dihydrouridine (D), a modified base found in the D-loop of most tRNAs, via the reduction of the C5-C6 double bond in target uridines.</text>
</comment>
<evidence type="ECO:0000256" key="6">
    <source>
        <dbReference type="ARBA" id="ARBA00023002"/>
    </source>
</evidence>
<keyword evidence="5" id="KW-0521">NADP</keyword>
<keyword evidence="3 7" id="KW-0288">FMN</keyword>
<evidence type="ECO:0000259" key="10">
    <source>
        <dbReference type="Pfam" id="PF01207"/>
    </source>
</evidence>
<feature type="active site" description="Proton donor" evidence="8">
    <location>
        <position position="114"/>
    </location>
</feature>
<dbReference type="GO" id="GO:0017150">
    <property type="term" value="F:tRNA dihydrouridine synthase activity"/>
    <property type="evidence" value="ECO:0007669"/>
    <property type="project" value="InterPro"/>
</dbReference>
<dbReference type="Pfam" id="PF01207">
    <property type="entry name" value="Dus"/>
    <property type="match status" value="1"/>
</dbReference>
<dbReference type="GO" id="GO:0050660">
    <property type="term" value="F:flavin adenine dinucleotide binding"/>
    <property type="evidence" value="ECO:0007669"/>
    <property type="project" value="InterPro"/>
</dbReference>
<dbReference type="PIRSF" id="PIRSF006621">
    <property type="entry name" value="Dus"/>
    <property type="match status" value="1"/>
</dbReference>